<dbReference type="InterPro" id="IPR007995">
    <property type="entry name" value="DUF742"/>
</dbReference>
<protein>
    <recommendedName>
        <fullName evidence="4">DUF742 domain-containing protein</fullName>
    </recommendedName>
</protein>
<accession>A0A286DJZ0</accession>
<evidence type="ECO:0000313" key="2">
    <source>
        <dbReference type="EMBL" id="SOD58913.1"/>
    </source>
</evidence>
<dbReference type="AlphaFoldDB" id="A0A286DJZ0"/>
<keyword evidence="3" id="KW-1185">Reference proteome</keyword>
<dbReference type="PANTHER" id="PTHR36221:SF1">
    <property type="entry name" value="DUF742 DOMAIN-CONTAINING PROTEIN"/>
    <property type="match status" value="1"/>
</dbReference>
<evidence type="ECO:0000313" key="3">
    <source>
        <dbReference type="Proteomes" id="UP000219072"/>
    </source>
</evidence>
<evidence type="ECO:0008006" key="4">
    <source>
        <dbReference type="Google" id="ProtNLM"/>
    </source>
</evidence>
<organism evidence="2 3">
    <name type="scientific">Streptomyces zhaozhouensis</name>
    <dbReference type="NCBI Taxonomy" id="1300267"/>
    <lineage>
        <taxon>Bacteria</taxon>
        <taxon>Bacillati</taxon>
        <taxon>Actinomycetota</taxon>
        <taxon>Actinomycetes</taxon>
        <taxon>Kitasatosporales</taxon>
        <taxon>Streptomycetaceae</taxon>
        <taxon>Streptomyces</taxon>
    </lineage>
</organism>
<dbReference type="Proteomes" id="UP000219072">
    <property type="component" value="Unassembled WGS sequence"/>
</dbReference>
<dbReference type="PANTHER" id="PTHR36221">
    <property type="entry name" value="DUF742 DOMAIN-CONTAINING PROTEIN"/>
    <property type="match status" value="1"/>
</dbReference>
<name>A0A286DJZ0_9ACTN</name>
<evidence type="ECO:0000256" key="1">
    <source>
        <dbReference type="SAM" id="MobiDB-lite"/>
    </source>
</evidence>
<dbReference type="EMBL" id="OCNE01000001">
    <property type="protein sequence ID" value="SOD58913.1"/>
    <property type="molecule type" value="Genomic_DNA"/>
</dbReference>
<feature type="region of interest" description="Disordered" evidence="1">
    <location>
        <begin position="1"/>
        <end position="23"/>
    </location>
</feature>
<sequence length="131" mass="14266">MTVPEEAEDEPARRKPDDDQPVPLYVVTGGRSESADAMALDLVTLVVARADPHSGQSPEHTALLRMCRYPISVAEISAYLGLPFSAATVLLTDLLDSSQVEVRQTRVEQRQAAADPDLDTLRALIDGLQRL</sequence>
<proteinExistence type="predicted"/>
<dbReference type="RefSeq" id="WP_245880300.1">
    <property type="nucleotide sequence ID" value="NZ_OCNE01000001.1"/>
</dbReference>
<gene>
    <name evidence="2" type="ORF">SAMN06297387_101388</name>
</gene>
<reference evidence="2 3" key="1">
    <citation type="submission" date="2017-09" db="EMBL/GenBank/DDBJ databases">
        <authorList>
            <person name="Ehlers B."/>
            <person name="Leendertz F.H."/>
        </authorList>
    </citation>
    <scope>NUCLEOTIDE SEQUENCE [LARGE SCALE GENOMIC DNA]</scope>
    <source>
        <strain evidence="2 3">CGMCC 4.7095</strain>
    </source>
</reference>
<dbReference type="Pfam" id="PF05331">
    <property type="entry name" value="DUF742"/>
    <property type="match status" value="1"/>
</dbReference>